<dbReference type="AlphaFoldDB" id="A0A0J0XMW0"/>
<gene>
    <name evidence="1" type="ORF">CC85DRAFT_302296</name>
</gene>
<evidence type="ECO:0000313" key="2">
    <source>
        <dbReference type="Proteomes" id="UP000053611"/>
    </source>
</evidence>
<organism evidence="1 2">
    <name type="scientific">Cutaneotrichosporon oleaginosum</name>
    <dbReference type="NCBI Taxonomy" id="879819"/>
    <lineage>
        <taxon>Eukaryota</taxon>
        <taxon>Fungi</taxon>
        <taxon>Dikarya</taxon>
        <taxon>Basidiomycota</taxon>
        <taxon>Agaricomycotina</taxon>
        <taxon>Tremellomycetes</taxon>
        <taxon>Trichosporonales</taxon>
        <taxon>Trichosporonaceae</taxon>
        <taxon>Cutaneotrichosporon</taxon>
    </lineage>
</organism>
<dbReference type="GeneID" id="28985970"/>
<name>A0A0J0XMW0_9TREE</name>
<dbReference type="EMBL" id="KQ087205">
    <property type="protein sequence ID" value="KLT42436.1"/>
    <property type="molecule type" value="Genomic_DNA"/>
</dbReference>
<proteinExistence type="predicted"/>
<protein>
    <submittedName>
        <fullName evidence="1">Uncharacterized protein</fullName>
    </submittedName>
</protein>
<sequence>MSASSGHVLNLLAENHPATAPVPRGIPHQHKTEVIDCLGIFWATFLQRGVQLHRTDTACTLRTDCANVNVVLDVHPTSLVLFPDQGFGRGKRLARHFYINGKLPDSSTALSKITVVIANAVDIAGTYPPTDDLVFIFQDLVMEGKKALALSFCVSGVLYQTLSRQGTGTITFVNSSLANAIYPPSSWGLNESTTALEDYVAYFIRKYKPSFKIRLLSLEEYKNKVGYERFMLETDPCFQLK</sequence>
<evidence type="ECO:0000313" key="1">
    <source>
        <dbReference type="EMBL" id="KLT42436.1"/>
    </source>
</evidence>
<dbReference type="RefSeq" id="XP_018278927.1">
    <property type="nucleotide sequence ID" value="XM_018425367.1"/>
</dbReference>
<accession>A0A0J0XMW0</accession>
<dbReference type="Proteomes" id="UP000053611">
    <property type="component" value="Unassembled WGS sequence"/>
</dbReference>
<keyword evidence="2" id="KW-1185">Reference proteome</keyword>
<reference evidence="1 2" key="1">
    <citation type="submission" date="2015-03" db="EMBL/GenBank/DDBJ databases">
        <title>Genomics and transcriptomics of the oil-accumulating basidiomycete yeast T. oleaginosus allow insights into substrate utilization and the diverse evolutionary trajectories of mating systems in fungi.</title>
        <authorList>
            <consortium name="DOE Joint Genome Institute"/>
            <person name="Kourist R."/>
            <person name="Kracht O."/>
            <person name="Bracharz F."/>
            <person name="Lipzen A."/>
            <person name="Nolan M."/>
            <person name="Ohm R."/>
            <person name="Grigoriev I."/>
            <person name="Sun S."/>
            <person name="Heitman J."/>
            <person name="Bruck T."/>
            <person name="Nowrousian M."/>
        </authorList>
    </citation>
    <scope>NUCLEOTIDE SEQUENCE [LARGE SCALE GENOMIC DNA]</scope>
    <source>
        <strain evidence="1 2">IBC0246</strain>
    </source>
</reference>